<dbReference type="InterPro" id="IPR029044">
    <property type="entry name" value="Nucleotide-diphossugar_trans"/>
</dbReference>
<dbReference type="GeneID" id="82442699"/>
<proteinExistence type="predicted"/>
<dbReference type="Pfam" id="PF00535">
    <property type="entry name" value="Glycos_transf_2"/>
    <property type="match status" value="1"/>
</dbReference>
<evidence type="ECO:0000259" key="1">
    <source>
        <dbReference type="Pfam" id="PF00535"/>
    </source>
</evidence>
<keyword evidence="3" id="KW-1185">Reference proteome</keyword>
<dbReference type="Proteomes" id="UP001204579">
    <property type="component" value="Unassembled WGS sequence"/>
</dbReference>
<dbReference type="PANTHER" id="PTHR43179:SF7">
    <property type="entry name" value="RHAMNOSYLTRANSFERASE WBBL"/>
    <property type="match status" value="1"/>
</dbReference>
<comment type="caution">
    <text evidence="2">The sequence shown here is derived from an EMBL/GenBank/DDBJ whole genome shotgun (WGS) entry which is preliminary data.</text>
</comment>
<feature type="domain" description="Glycosyltransferase 2-like" evidence="1">
    <location>
        <begin position="7"/>
        <end position="132"/>
    </location>
</feature>
<evidence type="ECO:0000313" key="3">
    <source>
        <dbReference type="Proteomes" id="UP001204579"/>
    </source>
</evidence>
<organism evidence="2 3">
    <name type="scientific">Phocaeicola barnesiae</name>
    <dbReference type="NCBI Taxonomy" id="376804"/>
    <lineage>
        <taxon>Bacteria</taxon>
        <taxon>Pseudomonadati</taxon>
        <taxon>Bacteroidota</taxon>
        <taxon>Bacteroidia</taxon>
        <taxon>Bacteroidales</taxon>
        <taxon>Bacteroidaceae</taxon>
        <taxon>Phocaeicola</taxon>
    </lineage>
</organism>
<dbReference type="CDD" id="cd04186">
    <property type="entry name" value="GT_2_like_c"/>
    <property type="match status" value="1"/>
</dbReference>
<name>A0AAW5N1C4_9BACT</name>
<protein>
    <submittedName>
        <fullName evidence="2">Glycosyltransferase family 2 protein</fullName>
    </submittedName>
</protein>
<evidence type="ECO:0000313" key="2">
    <source>
        <dbReference type="EMBL" id="MCR8874611.1"/>
    </source>
</evidence>
<dbReference type="AlphaFoldDB" id="A0AAW5N1C4"/>
<dbReference type="RefSeq" id="WP_018710184.1">
    <property type="nucleotide sequence ID" value="NZ_CALULB010000010.1"/>
</dbReference>
<dbReference type="PANTHER" id="PTHR43179">
    <property type="entry name" value="RHAMNOSYLTRANSFERASE WBBL"/>
    <property type="match status" value="1"/>
</dbReference>
<sequence length="299" mass="33688">MMKILTIIVSYNFEPWIDRCLGSLKASLQPTDTLVIDNGSSDRTVEILRKNYPEIRLIANHANLGFGKANNIGMQIALKEDYDAVFLLNQDAWIDPKTLGSLAQESLRHPDYAILSPVHLNGNGTELEKGFASYVQVSSRNNLPAENRLTECPFINAAFWFIPTGILKKTGGFSSLFYHYGEDKDYANRIHFHGYRIGYLPTVFGCHDREFRKVSLEGFLRAERVYLLSEYANINYGFIQAFAYGVLAGIKKLVIALLKGNWTHAKGYAGIVSGLLCQTPAICRIRKQTKQSYPNFLMS</sequence>
<dbReference type="Gene3D" id="3.90.550.10">
    <property type="entry name" value="Spore Coat Polysaccharide Biosynthesis Protein SpsA, Chain A"/>
    <property type="match status" value="1"/>
</dbReference>
<reference evidence="2 3" key="1">
    <citation type="submission" date="2022-08" db="EMBL/GenBank/DDBJ databases">
        <authorList>
            <person name="Zeman M."/>
            <person name="Kubasova T."/>
        </authorList>
    </citation>
    <scope>NUCLEOTIDE SEQUENCE [LARGE SCALE GENOMIC DNA]</scope>
    <source>
        <strain evidence="2 3">ET62</strain>
    </source>
</reference>
<dbReference type="InterPro" id="IPR001173">
    <property type="entry name" value="Glyco_trans_2-like"/>
</dbReference>
<accession>A0AAW5N1C4</accession>
<gene>
    <name evidence="2" type="ORF">NW209_11410</name>
</gene>
<dbReference type="EMBL" id="JANRHJ010000012">
    <property type="protein sequence ID" value="MCR8874611.1"/>
    <property type="molecule type" value="Genomic_DNA"/>
</dbReference>
<dbReference type="SUPFAM" id="SSF53448">
    <property type="entry name" value="Nucleotide-diphospho-sugar transferases"/>
    <property type="match status" value="1"/>
</dbReference>